<protein>
    <submittedName>
        <fullName evidence="8">Translocator protein</fullName>
    </submittedName>
</protein>
<keyword evidence="3 6" id="KW-0812">Transmembrane</keyword>
<name>A0AAJ6YXT4_9HYME</name>
<dbReference type="PIRSF" id="PIRSF005859">
    <property type="entry name" value="PBR"/>
    <property type="match status" value="1"/>
</dbReference>
<feature type="transmembrane region" description="Helical" evidence="6">
    <location>
        <begin position="133"/>
        <end position="154"/>
    </location>
</feature>
<dbReference type="CTD" id="706"/>
<dbReference type="PANTHER" id="PTHR10057">
    <property type="entry name" value="PERIPHERAL-TYPE BENZODIAZEPINE RECEPTOR"/>
    <property type="match status" value="1"/>
</dbReference>
<keyword evidence="7" id="KW-1185">Reference proteome</keyword>
<sequence>MPVRISWPLVVAIVHPNVGGWLGSIITKRNLKPWYESLKKPKWTPPNWVYGPLWTAIYSSMGYASYLVLQDCGSWRNATLPLSIYGTNLALNWAWVPIFFGAHKIKWALYDMIALWGSTAILGVTFYRINTTAGLLIAPYLAWNTLVTVLNYVLYRDNKANESRPTKERKEK</sequence>
<dbReference type="InterPro" id="IPR004307">
    <property type="entry name" value="TspO_MBR"/>
</dbReference>
<dbReference type="GeneID" id="105368929"/>
<dbReference type="Pfam" id="PF03073">
    <property type="entry name" value="TspO_MBR"/>
    <property type="match status" value="1"/>
</dbReference>
<evidence type="ECO:0000256" key="4">
    <source>
        <dbReference type="ARBA" id="ARBA00022989"/>
    </source>
</evidence>
<dbReference type="KEGG" id="csol:105368929"/>
<evidence type="ECO:0000256" key="1">
    <source>
        <dbReference type="ARBA" id="ARBA00004141"/>
    </source>
</evidence>
<dbReference type="InterPro" id="IPR038330">
    <property type="entry name" value="TspO/MBR-related_sf"/>
</dbReference>
<dbReference type="AlphaFoldDB" id="A0AAJ6YXT4"/>
<dbReference type="Proteomes" id="UP000695007">
    <property type="component" value="Unplaced"/>
</dbReference>
<evidence type="ECO:0000256" key="2">
    <source>
        <dbReference type="ARBA" id="ARBA00007524"/>
    </source>
</evidence>
<reference evidence="8" key="1">
    <citation type="submission" date="2025-08" db="UniProtKB">
        <authorList>
            <consortium name="RefSeq"/>
        </authorList>
    </citation>
    <scope>IDENTIFICATION</scope>
</reference>
<accession>A0AAJ6YXT4</accession>
<dbReference type="PANTHER" id="PTHR10057:SF0">
    <property type="entry name" value="TRANSLOCATOR PROTEIN"/>
    <property type="match status" value="1"/>
</dbReference>
<keyword evidence="4 6" id="KW-1133">Transmembrane helix</keyword>
<feature type="transmembrane region" description="Helical" evidence="6">
    <location>
        <begin position="48"/>
        <end position="68"/>
    </location>
</feature>
<dbReference type="Gene3D" id="1.20.1260.100">
    <property type="entry name" value="TspO/MBR protein"/>
    <property type="match status" value="1"/>
</dbReference>
<feature type="transmembrane region" description="Helical" evidence="6">
    <location>
        <begin position="107"/>
        <end position="127"/>
    </location>
</feature>
<comment type="similarity">
    <text evidence="2">Belongs to the TspO/BZRP family.</text>
</comment>
<evidence type="ECO:0000313" key="8">
    <source>
        <dbReference type="RefSeq" id="XP_011506417.1"/>
    </source>
</evidence>
<dbReference type="CDD" id="cd15904">
    <property type="entry name" value="TSPO_MBR"/>
    <property type="match status" value="1"/>
</dbReference>
<comment type="subcellular location">
    <subcellularLocation>
        <location evidence="1">Membrane</location>
        <topology evidence="1">Multi-pass membrane protein</topology>
    </subcellularLocation>
</comment>
<gene>
    <name evidence="8" type="primary">LOC105368929</name>
</gene>
<evidence type="ECO:0000256" key="3">
    <source>
        <dbReference type="ARBA" id="ARBA00022692"/>
    </source>
</evidence>
<proteinExistence type="inferred from homology"/>
<dbReference type="GO" id="GO:0005741">
    <property type="term" value="C:mitochondrial outer membrane"/>
    <property type="evidence" value="ECO:0007669"/>
    <property type="project" value="TreeGrafter"/>
</dbReference>
<feature type="transmembrane region" description="Helical" evidence="6">
    <location>
        <begin position="6"/>
        <end position="27"/>
    </location>
</feature>
<dbReference type="GO" id="GO:0033013">
    <property type="term" value="P:tetrapyrrole metabolic process"/>
    <property type="evidence" value="ECO:0007669"/>
    <property type="project" value="UniProtKB-ARBA"/>
</dbReference>
<organism evidence="7 8">
    <name type="scientific">Ceratosolen solmsi marchali</name>
    <dbReference type="NCBI Taxonomy" id="326594"/>
    <lineage>
        <taxon>Eukaryota</taxon>
        <taxon>Metazoa</taxon>
        <taxon>Ecdysozoa</taxon>
        <taxon>Arthropoda</taxon>
        <taxon>Hexapoda</taxon>
        <taxon>Insecta</taxon>
        <taxon>Pterygota</taxon>
        <taxon>Neoptera</taxon>
        <taxon>Endopterygota</taxon>
        <taxon>Hymenoptera</taxon>
        <taxon>Apocrita</taxon>
        <taxon>Proctotrupomorpha</taxon>
        <taxon>Chalcidoidea</taxon>
        <taxon>Agaonidae</taxon>
        <taxon>Agaoninae</taxon>
        <taxon>Ceratosolen</taxon>
    </lineage>
</organism>
<dbReference type="FunFam" id="1.20.1260.100:FF:000001">
    <property type="entry name" value="translocator protein 2"/>
    <property type="match status" value="1"/>
</dbReference>
<feature type="transmembrane region" description="Helical" evidence="6">
    <location>
        <begin position="80"/>
        <end position="100"/>
    </location>
</feature>
<dbReference type="RefSeq" id="XP_011506417.1">
    <property type="nucleotide sequence ID" value="XM_011508115.1"/>
</dbReference>
<keyword evidence="5 6" id="KW-0472">Membrane</keyword>
<evidence type="ECO:0000256" key="5">
    <source>
        <dbReference type="ARBA" id="ARBA00023136"/>
    </source>
</evidence>
<evidence type="ECO:0000313" key="7">
    <source>
        <dbReference type="Proteomes" id="UP000695007"/>
    </source>
</evidence>
<evidence type="ECO:0000256" key="6">
    <source>
        <dbReference type="SAM" id="Phobius"/>
    </source>
</evidence>